<dbReference type="RefSeq" id="XP_067920195.1">
    <property type="nucleotide sequence ID" value="XM_068067830.1"/>
</dbReference>
<sequence length="1046" mass="112975">MASKKKMPPLPPPRKLDGSSSLVSPHGGPWGTSDSDSSDSSTPTVPQKPAERSASRRDKAALGGKERVSPKRKGPPPLPSVPLGSVGDSPDDSPTSGPRVIDPALMEEPLRKAASAIIRKPSAVPEAPPAASSSFSPDPKKTSAGPLEKSSKHSPKGMKEGPDLDRPSSLAGKPPPGEGTRKGSGAIPRQVPGKSPVSDDDSPVASPRGDPKAPKKAPSGARKVPANSLSGAADEPTEGVRTDLTDSDGSPKAKPSAKSPSGASKASAKSPSAASKALAKSPTGAASAPVKSAASSAKALVRSLSSTAKGQLSKSPSGTAKGQLVSLREGGKAQDLSPSRSSKKSWSKSSSSQSEDDGSSRAFKQEFPISRDKQSFKSLVSQKSGIRQKSPTSGAPRKKRSVPKKGDIEDVIGQARKAVAARRDQVDQAAREKFIRETLEQQYGDQIKQLTAARDELQKKLAETTQDALNQVGELKKQFAAKESAMQAQSAARIREAQQRLEDLEKDVKEKMAQRAQERAQLEKEKEALKKQLGELREKHRNDISENLQERQRASEKSEEKIQSLTETIQALTTSVAQLQELSDVSRSALQAMEEKNKLATAKLEIMSRKDADLEKEMRRMMPTREAKRLAFRALQKGRAVEMFFQVISKASSTVLDKAWAMSKMAEVLGPPRDRSAAASRPFEDRLMQFRKEQMFLMAENERLMGEVSRLQEIVAQNKSLSLVEDPRQHNALLGSILGTRETRLPAARWLASTLQQLFRSRLAFAFSVFQATVLEEHRDSTVQSLQDRFNEMRLAAYSDMMRKIAATKIFCDLRILYLKAASTFLGAFMVNAGIKAAIGGKSRDSRMRLGVLSEGDVTFHPPGAAMVPRPAAGEVQRTPLFPSFRTADGQPLPLPAYTNQAFLDTGAPVAVQPYYYGQLPSVQRRRAHNMFVPMREKPLPPPGYLAPSTYMDDQMTLGVPLSDVKSGRSQGSGGVLGFPVSYGTRLNTAPKKIPSGPYSADGPKESVDKFAGTFRMRTAQQDLQKSLWCQPSEAVDACVTGRVLQ</sequence>
<name>A0A2C6KMZ3_9APIC</name>
<accession>A0A2C6KMZ3</accession>
<feature type="compositionally biased region" description="Low complexity" evidence="1">
    <location>
        <begin position="121"/>
        <end position="137"/>
    </location>
</feature>
<dbReference type="GeneID" id="94431041"/>
<comment type="caution">
    <text evidence="2">The sequence shown here is derived from an EMBL/GenBank/DDBJ whole genome shotgun (WGS) entry which is preliminary data.</text>
</comment>
<feature type="compositionally biased region" description="Low complexity" evidence="1">
    <location>
        <begin position="250"/>
        <end position="306"/>
    </location>
</feature>
<gene>
    <name evidence="2" type="ORF">CSUI_007685</name>
</gene>
<dbReference type="OrthoDB" id="331589at2759"/>
<evidence type="ECO:0000256" key="1">
    <source>
        <dbReference type="SAM" id="MobiDB-lite"/>
    </source>
</evidence>
<dbReference type="VEuPathDB" id="ToxoDB:CSUI_007685"/>
<dbReference type="Proteomes" id="UP000221165">
    <property type="component" value="Unassembled WGS sequence"/>
</dbReference>
<organism evidence="2 3">
    <name type="scientific">Cystoisospora suis</name>
    <dbReference type="NCBI Taxonomy" id="483139"/>
    <lineage>
        <taxon>Eukaryota</taxon>
        <taxon>Sar</taxon>
        <taxon>Alveolata</taxon>
        <taxon>Apicomplexa</taxon>
        <taxon>Conoidasida</taxon>
        <taxon>Coccidia</taxon>
        <taxon>Eucoccidiorida</taxon>
        <taxon>Eimeriorina</taxon>
        <taxon>Sarcocystidae</taxon>
        <taxon>Cystoisospora</taxon>
    </lineage>
</organism>
<dbReference type="EMBL" id="MIGC01004115">
    <property type="protein sequence ID" value="PHJ18489.1"/>
    <property type="molecule type" value="Genomic_DNA"/>
</dbReference>
<protein>
    <submittedName>
        <fullName evidence="2">Tola protein</fullName>
    </submittedName>
</protein>
<reference evidence="2 3" key="1">
    <citation type="journal article" date="2017" name="Int. J. Parasitol.">
        <title>The genome of the protozoan parasite Cystoisospora suis and a reverse vaccinology approach to identify vaccine candidates.</title>
        <authorList>
            <person name="Palmieri N."/>
            <person name="Shrestha A."/>
            <person name="Ruttkowski B."/>
            <person name="Beck T."/>
            <person name="Vogl C."/>
            <person name="Tomley F."/>
            <person name="Blake D.P."/>
            <person name="Joachim A."/>
        </authorList>
    </citation>
    <scope>NUCLEOTIDE SEQUENCE [LARGE SCALE GENOMIC DNA]</scope>
    <source>
        <strain evidence="2 3">Wien I</strain>
    </source>
</reference>
<keyword evidence="3" id="KW-1185">Reference proteome</keyword>
<feature type="region of interest" description="Disordered" evidence="1">
    <location>
        <begin position="535"/>
        <end position="562"/>
    </location>
</feature>
<evidence type="ECO:0000313" key="2">
    <source>
        <dbReference type="EMBL" id="PHJ18489.1"/>
    </source>
</evidence>
<proteinExistence type="predicted"/>
<feature type="compositionally biased region" description="Basic and acidic residues" evidence="1">
    <location>
        <begin position="157"/>
        <end position="166"/>
    </location>
</feature>
<feature type="compositionally biased region" description="Polar residues" evidence="1">
    <location>
        <begin position="376"/>
        <end position="393"/>
    </location>
</feature>
<feature type="region of interest" description="Disordered" evidence="1">
    <location>
        <begin position="1"/>
        <end position="410"/>
    </location>
</feature>
<evidence type="ECO:0000313" key="3">
    <source>
        <dbReference type="Proteomes" id="UP000221165"/>
    </source>
</evidence>
<dbReference type="AlphaFoldDB" id="A0A2C6KMZ3"/>
<feature type="compositionally biased region" description="Polar residues" evidence="1">
    <location>
        <begin position="307"/>
        <end position="320"/>
    </location>
</feature>
<feature type="compositionally biased region" description="Basic and acidic residues" evidence="1">
    <location>
        <begin position="49"/>
        <end position="69"/>
    </location>
</feature>